<dbReference type="NCBIfam" id="TIGR03922">
    <property type="entry name" value="T7SS_EccA"/>
    <property type="match status" value="1"/>
</dbReference>
<dbReference type="Pfam" id="PF00004">
    <property type="entry name" value="AAA"/>
    <property type="match status" value="1"/>
</dbReference>
<dbReference type="InterPro" id="IPR041627">
    <property type="entry name" value="AAA_lid_6"/>
</dbReference>
<dbReference type="InterPro" id="IPR000641">
    <property type="entry name" value="CbxX/CfxQ"/>
</dbReference>
<dbReference type="GO" id="GO:0005737">
    <property type="term" value="C:cytoplasm"/>
    <property type="evidence" value="ECO:0007669"/>
    <property type="project" value="UniProtKB-SubCell"/>
</dbReference>
<evidence type="ECO:0000313" key="7">
    <source>
        <dbReference type="EMBL" id="BBX32996.1"/>
    </source>
</evidence>
<gene>
    <name evidence="8" type="primary">eccA1</name>
    <name evidence="8" type="ORF">hbim_02316</name>
    <name evidence="7" type="ORF">MMAGJ_22780</name>
</gene>
<comment type="subcellular location">
    <subcellularLocation>
        <location evidence="1">Cytoplasm</location>
    </subcellularLocation>
</comment>
<dbReference type="Pfam" id="PF17866">
    <property type="entry name" value="AAA_lid_6"/>
    <property type="match status" value="1"/>
</dbReference>
<feature type="domain" description="AAA+ ATPase" evidence="6">
    <location>
        <begin position="327"/>
        <end position="468"/>
    </location>
</feature>
<comment type="similarity">
    <text evidence="2">Belongs to the CbxX/CfxQ family.</text>
</comment>
<keyword evidence="4" id="KW-0547">Nucleotide-binding</keyword>
<evidence type="ECO:0000256" key="2">
    <source>
        <dbReference type="ARBA" id="ARBA00010378"/>
    </source>
</evidence>
<dbReference type="RefSeq" id="WP_036430289.1">
    <property type="nucleotide sequence ID" value="NZ_AP022567.1"/>
</dbReference>
<evidence type="ECO:0000313" key="9">
    <source>
        <dbReference type="Proteomes" id="UP000465622"/>
    </source>
</evidence>
<dbReference type="InterPro" id="IPR023835">
    <property type="entry name" value="T7SS_EccA"/>
</dbReference>
<dbReference type="PRINTS" id="PR00819">
    <property type="entry name" value="CBXCFQXSUPER"/>
</dbReference>
<organism evidence="8 10">
    <name type="scientific">Mycolicibacterium mageritense</name>
    <name type="common">Mycobacterium mageritense</name>
    <dbReference type="NCBI Taxonomy" id="53462"/>
    <lineage>
        <taxon>Bacteria</taxon>
        <taxon>Bacillati</taxon>
        <taxon>Actinomycetota</taxon>
        <taxon>Actinomycetes</taxon>
        <taxon>Mycobacteriales</taxon>
        <taxon>Mycobacteriaceae</taxon>
        <taxon>Mycolicibacterium</taxon>
    </lineage>
</organism>
<dbReference type="GO" id="GO:0016887">
    <property type="term" value="F:ATP hydrolysis activity"/>
    <property type="evidence" value="ECO:0007669"/>
    <property type="project" value="InterPro"/>
</dbReference>
<evidence type="ECO:0000256" key="1">
    <source>
        <dbReference type="ARBA" id="ARBA00004496"/>
    </source>
</evidence>
<dbReference type="InterPro" id="IPR027417">
    <property type="entry name" value="P-loop_NTPase"/>
</dbReference>
<dbReference type="InterPro" id="IPR049078">
    <property type="entry name" value="T7SS_EccA1-like_N"/>
</dbReference>
<accession>A0AAI8TTQ9</accession>
<evidence type="ECO:0000256" key="4">
    <source>
        <dbReference type="ARBA" id="ARBA00022741"/>
    </source>
</evidence>
<dbReference type="FunFam" id="3.40.50.300:FF:000216">
    <property type="entry name" value="Type VII secretion ATPase EccA"/>
    <property type="match status" value="1"/>
</dbReference>
<proteinExistence type="inferred from homology"/>
<dbReference type="Gene3D" id="1.10.8.60">
    <property type="match status" value="1"/>
</dbReference>
<evidence type="ECO:0000313" key="10">
    <source>
        <dbReference type="Proteomes" id="UP001241092"/>
    </source>
</evidence>
<protein>
    <submittedName>
        <fullName evidence="8">ESX-1 secretion system protein EccA1</fullName>
    </submittedName>
</protein>
<keyword evidence="5" id="KW-0067">ATP-binding</keyword>
<dbReference type="PANTHER" id="PTHR43392">
    <property type="entry name" value="AAA-TYPE ATPASE FAMILY PROTEIN / ANKYRIN REPEAT FAMILY PROTEIN"/>
    <property type="match status" value="1"/>
</dbReference>
<dbReference type="Proteomes" id="UP001241092">
    <property type="component" value="Chromosome"/>
</dbReference>
<dbReference type="CDD" id="cd00009">
    <property type="entry name" value="AAA"/>
    <property type="match status" value="1"/>
</dbReference>
<name>A0AAI8TTQ9_MYCME</name>
<dbReference type="Proteomes" id="UP000465622">
    <property type="component" value="Chromosome"/>
</dbReference>
<keyword evidence="3" id="KW-0963">Cytoplasm</keyword>
<dbReference type="AlphaFoldDB" id="A0AAI8TTQ9"/>
<evidence type="ECO:0000313" key="8">
    <source>
        <dbReference type="EMBL" id="BDY28382.1"/>
    </source>
</evidence>
<dbReference type="PANTHER" id="PTHR43392:SF2">
    <property type="entry name" value="AAA-TYPE ATPASE FAMILY PROTEIN _ ANKYRIN REPEAT FAMILY PROTEIN"/>
    <property type="match status" value="1"/>
</dbReference>
<dbReference type="SMART" id="SM00382">
    <property type="entry name" value="AAA"/>
    <property type="match status" value="1"/>
</dbReference>
<dbReference type="InterPro" id="IPR003959">
    <property type="entry name" value="ATPase_AAA_core"/>
</dbReference>
<dbReference type="SUPFAM" id="SSF52540">
    <property type="entry name" value="P-loop containing nucleoside triphosphate hydrolases"/>
    <property type="match status" value="1"/>
</dbReference>
<reference evidence="7 9" key="1">
    <citation type="journal article" date="2019" name="Emerg. Microbes Infect.">
        <title>Comprehensive subspecies identification of 175 nontuberculous mycobacteria species based on 7547 genomic profiles.</title>
        <authorList>
            <person name="Matsumoto Y."/>
            <person name="Kinjo T."/>
            <person name="Motooka D."/>
            <person name="Nabeya D."/>
            <person name="Jung N."/>
            <person name="Uechi K."/>
            <person name="Horii T."/>
            <person name="Iida T."/>
            <person name="Fujita J."/>
            <person name="Nakamura S."/>
        </authorList>
    </citation>
    <scope>NUCLEOTIDE SEQUENCE [LARGE SCALE GENOMIC DNA]</scope>
    <source>
        <strain evidence="7 9">JCM 12375</strain>
    </source>
</reference>
<reference evidence="7" key="2">
    <citation type="submission" date="2020-02" db="EMBL/GenBank/DDBJ databases">
        <authorList>
            <person name="Matsumoto Y."/>
            <person name="Kinjo T."/>
            <person name="Motooka D."/>
            <person name="Nabeya D."/>
            <person name="Jung N."/>
            <person name="Uechi K."/>
            <person name="Horii T."/>
            <person name="Iida T."/>
            <person name="Fujita J."/>
            <person name="Nakamura S."/>
        </authorList>
    </citation>
    <scope>NUCLEOTIDE SEQUENCE</scope>
    <source>
        <strain evidence="7">JCM 12375</strain>
    </source>
</reference>
<dbReference type="Pfam" id="PF21545">
    <property type="entry name" value="T7SS_EccA1_N"/>
    <property type="match status" value="1"/>
</dbReference>
<evidence type="ECO:0000256" key="3">
    <source>
        <dbReference type="ARBA" id="ARBA00022490"/>
    </source>
</evidence>
<dbReference type="InterPro" id="IPR003593">
    <property type="entry name" value="AAA+_ATPase"/>
</dbReference>
<evidence type="ECO:0000256" key="5">
    <source>
        <dbReference type="ARBA" id="ARBA00022840"/>
    </source>
</evidence>
<dbReference type="Gene3D" id="3.40.50.300">
    <property type="entry name" value="P-loop containing nucleotide triphosphate hydrolases"/>
    <property type="match status" value="1"/>
</dbReference>
<reference evidence="8" key="3">
    <citation type="submission" date="2023-03" db="EMBL/GenBank/DDBJ databases">
        <title>Draft genome sequence of a Mycolicibacterium mageritense strain H4_3_1 isolated from a hybrid biological-inorganic system reactor.</title>
        <authorList>
            <person name="Feng X."/>
            <person name="Kazama D."/>
            <person name="Sato K."/>
            <person name="Kobayashi H."/>
        </authorList>
    </citation>
    <scope>NUCLEOTIDE SEQUENCE</scope>
    <source>
        <strain evidence="8">H4_3_1</strain>
    </source>
</reference>
<dbReference type="InterPro" id="IPR050773">
    <property type="entry name" value="CbxX/CfxQ_RuBisCO_ESX"/>
</dbReference>
<dbReference type="InterPro" id="IPR011990">
    <property type="entry name" value="TPR-like_helical_dom_sf"/>
</dbReference>
<keyword evidence="9" id="KW-1185">Reference proteome</keyword>
<evidence type="ECO:0000259" key="6">
    <source>
        <dbReference type="SMART" id="SM00382"/>
    </source>
</evidence>
<dbReference type="EMBL" id="AP027452">
    <property type="protein sequence ID" value="BDY28382.1"/>
    <property type="molecule type" value="Genomic_DNA"/>
</dbReference>
<sequence length="574" mass="62417">MVDHLAGMFGSAVGMLAGSPARALELFTEITNYDESACDAWVGRIRCGDTDRVTMFRAWYSRSNFGQLAGAAEVPMISLNARIPIGGMFGRDISYPINSPLAITMGFAVQEAKEGNYADAMEALEDAPTGGSEYLVSWIKAVIYAEAQRWTDVIDQVRGAEAWQDKFLAAAAGVAHGVAAANLGLFTEADRRLHAANDTPVAQACAPAIAWYLAMARRAQGNDESAQVLLEWLQANYPEPKVTAALRDPNYRLETTTAEQIAARKDPWDPKSVVADTSGREKLLAEAQAELDRQIGLSRVKEQIEAYRAATQMARIRAARGMKVAQTSKHMIFAGPPGTGKTTIARVVANILAGLGVIAEPKLVETSRKDFVAEYEGQSAVKTSKTIDRALGGVLFIDEAYTLVQERDGRADPFGTEALDTLLARMENDRDRLVVIIAGYSNDIDRLLEANDGLRSRFATRIEFDSYAPEDIVEIAKVIAKSNDSWLDDGAAKGVYEAATLLSQRRLNGKPALDIAGNGRYARQLVEAGEQNRDMRLARSMDFESLDVEQLSEINGEDMATAISSVHGRLNIGD</sequence>
<dbReference type="EMBL" id="AP022567">
    <property type="protein sequence ID" value="BBX32996.1"/>
    <property type="molecule type" value="Genomic_DNA"/>
</dbReference>
<dbReference type="Gene3D" id="1.25.40.10">
    <property type="entry name" value="Tetratricopeptide repeat domain"/>
    <property type="match status" value="1"/>
</dbReference>
<dbReference type="GO" id="GO:0005524">
    <property type="term" value="F:ATP binding"/>
    <property type="evidence" value="ECO:0007669"/>
    <property type="project" value="UniProtKB-KW"/>
</dbReference>